<evidence type="ECO:0000313" key="2">
    <source>
        <dbReference type="EMBL" id="KAJ8473693.1"/>
    </source>
</evidence>
<comment type="caution">
    <text evidence="2">The sequence shown here is derived from an EMBL/GenBank/DDBJ whole genome shotgun (WGS) entry which is preliminary data.</text>
</comment>
<sequence>MSTFADTEPPPSLLSLPTDISLHILALGAERAKWGTVPLSGDAARDELDADFDRPDDKRSEGPGYDTDYHPAKLHPPPEHIADPHSEGEKSLGATQADANRPAEEGRRPHQARGSGSSDEQRQHWKARKASFMEKMKGEAKVLLGKIEGKHEKVEEGHRMMAGEAAGGKA</sequence>
<organism evidence="2 3">
    <name type="scientific">Trametes cubensis</name>
    <dbReference type="NCBI Taxonomy" id="1111947"/>
    <lineage>
        <taxon>Eukaryota</taxon>
        <taxon>Fungi</taxon>
        <taxon>Dikarya</taxon>
        <taxon>Basidiomycota</taxon>
        <taxon>Agaricomycotina</taxon>
        <taxon>Agaricomycetes</taxon>
        <taxon>Polyporales</taxon>
        <taxon>Polyporaceae</taxon>
        <taxon>Trametes</taxon>
    </lineage>
</organism>
<feature type="region of interest" description="Disordered" evidence="1">
    <location>
        <begin position="32"/>
        <end position="131"/>
    </location>
</feature>
<gene>
    <name evidence="2" type="ORF">ONZ51_g7702</name>
</gene>
<name>A0AAD7X8W7_9APHY</name>
<evidence type="ECO:0000256" key="1">
    <source>
        <dbReference type="SAM" id="MobiDB-lite"/>
    </source>
</evidence>
<proteinExistence type="predicted"/>
<accession>A0AAD7X8W7</accession>
<keyword evidence="3" id="KW-1185">Reference proteome</keyword>
<evidence type="ECO:0000313" key="3">
    <source>
        <dbReference type="Proteomes" id="UP001215151"/>
    </source>
</evidence>
<dbReference type="EMBL" id="JAPEVG010000213">
    <property type="protein sequence ID" value="KAJ8473693.1"/>
    <property type="molecule type" value="Genomic_DNA"/>
</dbReference>
<dbReference type="AlphaFoldDB" id="A0AAD7X8W7"/>
<feature type="compositionally biased region" description="Basic and acidic residues" evidence="1">
    <location>
        <begin position="43"/>
        <end position="90"/>
    </location>
</feature>
<reference evidence="2" key="1">
    <citation type="submission" date="2022-11" db="EMBL/GenBank/DDBJ databases">
        <title>Genome Sequence of Cubamyces cubensis.</title>
        <authorList>
            <person name="Buettner E."/>
        </authorList>
    </citation>
    <scope>NUCLEOTIDE SEQUENCE</scope>
    <source>
        <strain evidence="2">MPL-01</strain>
    </source>
</reference>
<protein>
    <submittedName>
        <fullName evidence="2">Uncharacterized protein</fullName>
    </submittedName>
</protein>
<feature type="region of interest" description="Disordered" evidence="1">
    <location>
        <begin position="149"/>
        <end position="170"/>
    </location>
</feature>
<feature type="compositionally biased region" description="Basic and acidic residues" evidence="1">
    <location>
        <begin position="149"/>
        <end position="161"/>
    </location>
</feature>
<dbReference type="Proteomes" id="UP001215151">
    <property type="component" value="Unassembled WGS sequence"/>
</dbReference>